<evidence type="ECO:0000313" key="1">
    <source>
        <dbReference type="EMBL" id="JAH50793.1"/>
    </source>
</evidence>
<accession>A0A0E9TDJ9</accession>
<sequence>MIACTTELSTTEVNRQLYENCHSEY</sequence>
<dbReference type="EMBL" id="GBXM01057784">
    <property type="protein sequence ID" value="JAH50793.1"/>
    <property type="molecule type" value="Transcribed_RNA"/>
</dbReference>
<organism evidence="1">
    <name type="scientific">Anguilla anguilla</name>
    <name type="common">European freshwater eel</name>
    <name type="synonym">Muraena anguilla</name>
    <dbReference type="NCBI Taxonomy" id="7936"/>
    <lineage>
        <taxon>Eukaryota</taxon>
        <taxon>Metazoa</taxon>
        <taxon>Chordata</taxon>
        <taxon>Craniata</taxon>
        <taxon>Vertebrata</taxon>
        <taxon>Euteleostomi</taxon>
        <taxon>Actinopterygii</taxon>
        <taxon>Neopterygii</taxon>
        <taxon>Teleostei</taxon>
        <taxon>Anguilliformes</taxon>
        <taxon>Anguillidae</taxon>
        <taxon>Anguilla</taxon>
    </lineage>
</organism>
<reference evidence="1" key="2">
    <citation type="journal article" date="2015" name="Fish Shellfish Immunol.">
        <title>Early steps in the European eel (Anguilla anguilla)-Vibrio vulnificus interaction in the gills: Role of the RtxA13 toxin.</title>
        <authorList>
            <person name="Callol A."/>
            <person name="Pajuelo D."/>
            <person name="Ebbesson L."/>
            <person name="Teles M."/>
            <person name="MacKenzie S."/>
            <person name="Amaro C."/>
        </authorList>
    </citation>
    <scope>NUCLEOTIDE SEQUENCE</scope>
</reference>
<dbReference type="AlphaFoldDB" id="A0A0E9TDJ9"/>
<protein>
    <submittedName>
        <fullName evidence="1">Uncharacterized protein</fullName>
    </submittedName>
</protein>
<proteinExistence type="predicted"/>
<name>A0A0E9TDJ9_ANGAN</name>
<reference evidence="1" key="1">
    <citation type="submission" date="2014-11" db="EMBL/GenBank/DDBJ databases">
        <authorList>
            <person name="Amaro Gonzalez C."/>
        </authorList>
    </citation>
    <scope>NUCLEOTIDE SEQUENCE</scope>
</reference>